<organism evidence="1 2">
    <name type="scientific">Tachysurus vachellii</name>
    <name type="common">Darkbarbel catfish</name>
    <name type="synonym">Pelteobagrus vachellii</name>
    <dbReference type="NCBI Taxonomy" id="175792"/>
    <lineage>
        <taxon>Eukaryota</taxon>
        <taxon>Metazoa</taxon>
        <taxon>Chordata</taxon>
        <taxon>Craniata</taxon>
        <taxon>Vertebrata</taxon>
        <taxon>Euteleostomi</taxon>
        <taxon>Actinopterygii</taxon>
        <taxon>Neopterygii</taxon>
        <taxon>Teleostei</taxon>
        <taxon>Ostariophysi</taxon>
        <taxon>Siluriformes</taxon>
        <taxon>Bagridae</taxon>
        <taxon>Tachysurus</taxon>
    </lineage>
</organism>
<name>A0AA88MF42_TACVA</name>
<accession>A0AA88MF42</accession>
<keyword evidence="2" id="KW-1185">Reference proteome</keyword>
<dbReference type="AlphaFoldDB" id="A0AA88MF42"/>
<reference evidence="1" key="1">
    <citation type="submission" date="2023-08" db="EMBL/GenBank/DDBJ databases">
        <title>Pelteobagrus vachellii genome.</title>
        <authorList>
            <person name="Liu H."/>
        </authorList>
    </citation>
    <scope>NUCLEOTIDE SEQUENCE</scope>
    <source>
        <strain evidence="1">PRFRI_2022a</strain>
        <tissue evidence="1">Muscle</tissue>
    </source>
</reference>
<dbReference type="EMBL" id="JAVHJS010000014">
    <property type="protein sequence ID" value="KAK2836650.1"/>
    <property type="molecule type" value="Genomic_DNA"/>
</dbReference>
<sequence>MDMLKWKLNKQLLLLASNQTWRIHTKTSQHEKLCKLCVRRWTGVGAAAENFGGDATQAGGSAVALGRRHVLGNFEEEWFVTVRDVQPSARIVWIIMRSGTKRVVVHGSIAQIAYDCRSQVQEQDWVLLRAQLK</sequence>
<comment type="caution">
    <text evidence="1">The sequence shown here is derived from an EMBL/GenBank/DDBJ whole genome shotgun (WGS) entry which is preliminary data.</text>
</comment>
<proteinExistence type="predicted"/>
<dbReference type="Proteomes" id="UP001187315">
    <property type="component" value="Unassembled WGS sequence"/>
</dbReference>
<gene>
    <name evidence="1" type="ORF">Q7C36_014519</name>
</gene>
<evidence type="ECO:0000313" key="2">
    <source>
        <dbReference type="Proteomes" id="UP001187315"/>
    </source>
</evidence>
<protein>
    <submittedName>
        <fullName evidence="1">Uncharacterized protein</fullName>
    </submittedName>
</protein>
<evidence type="ECO:0000313" key="1">
    <source>
        <dbReference type="EMBL" id="KAK2836650.1"/>
    </source>
</evidence>